<reference evidence="2" key="1">
    <citation type="submission" date="2010-12" db="EMBL/GenBank/DDBJ databases">
        <title>Complete sequence of Desulfovibrio aespoeensis Aspo-2.</title>
        <authorList>
            <consortium name="US DOE Joint Genome Institute"/>
            <person name="Lucas S."/>
            <person name="Copeland A."/>
            <person name="Lapidus A."/>
            <person name="Cheng J.-F."/>
            <person name="Goodwin L."/>
            <person name="Pitluck S."/>
            <person name="Chertkov O."/>
            <person name="Misra M."/>
            <person name="Detter J.C."/>
            <person name="Han C."/>
            <person name="Tapia R."/>
            <person name="Land M."/>
            <person name="Hauser L."/>
            <person name="Kyrpides N."/>
            <person name="Ivanova N."/>
            <person name="Ovchinnikova G."/>
            <person name="Pedersen K."/>
            <person name="Jagevall S."/>
            <person name="Hazen T."/>
            <person name="Woyke T."/>
        </authorList>
    </citation>
    <scope>NUCLEOTIDE SEQUENCE [LARGE SCALE GENOMIC DNA]</scope>
    <source>
        <strain evidence="2">ATCC 700646 / DSM 10631 / Aspo-2</strain>
    </source>
</reference>
<organism evidence="1 2">
    <name type="scientific">Pseudodesulfovibrio aespoeensis (strain ATCC 700646 / DSM 10631 / Aspo-2)</name>
    <name type="common">Desulfovibrio aespoeensis</name>
    <dbReference type="NCBI Taxonomy" id="643562"/>
    <lineage>
        <taxon>Bacteria</taxon>
        <taxon>Pseudomonadati</taxon>
        <taxon>Thermodesulfobacteriota</taxon>
        <taxon>Desulfovibrionia</taxon>
        <taxon>Desulfovibrionales</taxon>
        <taxon>Desulfovibrionaceae</taxon>
    </lineage>
</organism>
<keyword evidence="1" id="KW-0808">Transferase</keyword>
<dbReference type="InterPro" id="IPR019410">
    <property type="entry name" value="Methyltransf_16"/>
</dbReference>
<dbReference type="HOGENOM" id="CLU_082963_0_0_7"/>
<keyword evidence="1" id="KW-0489">Methyltransferase</keyword>
<dbReference type="SUPFAM" id="SSF53335">
    <property type="entry name" value="S-adenosyl-L-methionine-dependent methyltransferases"/>
    <property type="match status" value="1"/>
</dbReference>
<dbReference type="EMBL" id="CP002431">
    <property type="protein sequence ID" value="ADU62363.1"/>
    <property type="molecule type" value="Genomic_DNA"/>
</dbReference>
<dbReference type="Pfam" id="PF10294">
    <property type="entry name" value="Methyltransf_16"/>
    <property type="match status" value="1"/>
</dbReference>
<dbReference type="Proteomes" id="UP000002191">
    <property type="component" value="Chromosome"/>
</dbReference>
<dbReference type="InterPro" id="IPR029063">
    <property type="entry name" value="SAM-dependent_MTases_sf"/>
</dbReference>
<dbReference type="RefSeq" id="WP_013514293.1">
    <property type="nucleotide sequence ID" value="NC_014844.1"/>
</dbReference>
<protein>
    <submittedName>
        <fullName evidence="1">Methyltransferase-16, putative</fullName>
    </submittedName>
</protein>
<dbReference type="Gene3D" id="3.40.50.150">
    <property type="entry name" value="Vaccinia Virus protein VP39"/>
    <property type="match status" value="1"/>
</dbReference>
<name>E6VVB9_PSEA9</name>
<evidence type="ECO:0000313" key="2">
    <source>
        <dbReference type="Proteomes" id="UP000002191"/>
    </source>
</evidence>
<keyword evidence="2" id="KW-1185">Reference proteome</keyword>
<sequence>MKAYDLDQPMDRLIDLAVRKFGPVEFQKVSLGGLSLEVLQVTDMQQYIETLVNRTRAGKTVSLPLWAKVWPSCLVLGYMLSRYPFPEGCRILEIGAGGAVNGMVLASRGLAVTISDIDPDALLFSRINVLKNGLEEFATITRMDFTRSDDETRFDCIVGCEVLYDEAAYEPLIGFLDRHLAVDASAEVFLALDEKRQTRKFFTQVAEHFSMARTCSKYNEKVTGEERTVNLFRLKRKTA</sequence>
<dbReference type="CDD" id="cd02440">
    <property type="entry name" value="AdoMet_MTases"/>
    <property type="match status" value="1"/>
</dbReference>
<dbReference type="KEGG" id="das:Daes_1349"/>
<reference evidence="1 2" key="2">
    <citation type="journal article" date="2014" name="Genome Announc.">
        <title>Complete Genome Sequence of the Subsurface, Mesophilic Sulfate-Reducing Bacterium Desulfovibrio aespoeensis Aspo-2.</title>
        <authorList>
            <person name="Pedersen K."/>
            <person name="Bengtsson A."/>
            <person name="Edlund J."/>
            <person name="Rabe L."/>
            <person name="Hazen T."/>
            <person name="Chakraborty R."/>
            <person name="Goodwin L."/>
            <person name="Shapiro N."/>
        </authorList>
    </citation>
    <scope>NUCLEOTIDE SEQUENCE [LARGE SCALE GENOMIC DNA]</scope>
    <source>
        <strain evidence="2">ATCC 700646 / DSM 10631 / Aspo-2</strain>
    </source>
</reference>
<dbReference type="GO" id="GO:0008168">
    <property type="term" value="F:methyltransferase activity"/>
    <property type="evidence" value="ECO:0007669"/>
    <property type="project" value="UniProtKB-KW"/>
</dbReference>
<dbReference type="GO" id="GO:0032259">
    <property type="term" value="P:methylation"/>
    <property type="evidence" value="ECO:0007669"/>
    <property type="project" value="UniProtKB-KW"/>
</dbReference>
<gene>
    <name evidence="1" type="ordered locus">Daes_1349</name>
</gene>
<accession>E6VVB9</accession>
<evidence type="ECO:0000313" key="1">
    <source>
        <dbReference type="EMBL" id="ADU62363.1"/>
    </source>
</evidence>
<dbReference type="eggNOG" id="COG2890">
    <property type="taxonomic scope" value="Bacteria"/>
</dbReference>
<dbReference type="PANTHER" id="PTHR14614">
    <property type="entry name" value="HEPATOCELLULAR CARCINOMA-ASSOCIATED ANTIGEN"/>
    <property type="match status" value="1"/>
</dbReference>
<dbReference type="STRING" id="643562.Daes_1349"/>
<proteinExistence type="predicted"/>
<dbReference type="AlphaFoldDB" id="E6VVB9"/>